<name>A0A9D4V217_ADICA</name>
<evidence type="ECO:0000313" key="2">
    <source>
        <dbReference type="Proteomes" id="UP000886520"/>
    </source>
</evidence>
<keyword evidence="2" id="KW-1185">Reference proteome</keyword>
<reference evidence="1" key="1">
    <citation type="submission" date="2021-01" db="EMBL/GenBank/DDBJ databases">
        <title>Adiantum capillus-veneris genome.</title>
        <authorList>
            <person name="Fang Y."/>
            <person name="Liao Q."/>
        </authorList>
    </citation>
    <scope>NUCLEOTIDE SEQUENCE</scope>
    <source>
        <strain evidence="1">H3</strain>
        <tissue evidence="1">Leaf</tissue>
    </source>
</reference>
<organism evidence="1 2">
    <name type="scientific">Adiantum capillus-veneris</name>
    <name type="common">Maidenhair fern</name>
    <dbReference type="NCBI Taxonomy" id="13818"/>
    <lineage>
        <taxon>Eukaryota</taxon>
        <taxon>Viridiplantae</taxon>
        <taxon>Streptophyta</taxon>
        <taxon>Embryophyta</taxon>
        <taxon>Tracheophyta</taxon>
        <taxon>Polypodiopsida</taxon>
        <taxon>Polypodiidae</taxon>
        <taxon>Polypodiales</taxon>
        <taxon>Pteridineae</taxon>
        <taxon>Pteridaceae</taxon>
        <taxon>Vittarioideae</taxon>
        <taxon>Adiantum</taxon>
    </lineage>
</organism>
<dbReference type="EMBL" id="JABFUD020000007">
    <property type="protein sequence ID" value="KAI5077562.1"/>
    <property type="molecule type" value="Genomic_DNA"/>
</dbReference>
<proteinExistence type="predicted"/>
<accession>A0A9D4V217</accession>
<dbReference type="Proteomes" id="UP000886520">
    <property type="component" value="Chromosome 7"/>
</dbReference>
<protein>
    <submittedName>
        <fullName evidence="1">Uncharacterized protein</fullName>
    </submittedName>
</protein>
<evidence type="ECO:0000313" key="1">
    <source>
        <dbReference type="EMBL" id="KAI5077562.1"/>
    </source>
</evidence>
<sequence length="218" mass="23367">MRTSPRSYIPCDHAHAVCQGSHPKSFIYTSSSCNVCLHEGSPVDIRASDSSFSKVESSIVEKFGRWEPSRPAEGRFAEAPAFDGWESGKTSTKSFSGRRVKEASGFDGACTASFAAAVDAASCLPGSRLQTEDVPGSELCSTSYCLPIGSASTYLTSSEAVDAPQSLSPAIAASSQTRSKVVRTAWEALVRWSRSWQLLNARKATNVLQKTKKVIFGI</sequence>
<comment type="caution">
    <text evidence="1">The sequence shown here is derived from an EMBL/GenBank/DDBJ whole genome shotgun (WGS) entry which is preliminary data.</text>
</comment>
<dbReference type="AlphaFoldDB" id="A0A9D4V217"/>
<gene>
    <name evidence="1" type="ORF">GOP47_0007386</name>
</gene>